<name>A0A3D9ZGE8_9ACTN</name>
<reference evidence="2 3" key="1">
    <citation type="submission" date="2018-08" db="EMBL/GenBank/DDBJ databases">
        <title>Sequencing the genomes of 1000 actinobacteria strains.</title>
        <authorList>
            <person name="Klenk H.-P."/>
        </authorList>
    </citation>
    <scope>NUCLEOTIDE SEQUENCE [LARGE SCALE GENOMIC DNA]</scope>
    <source>
        <strain evidence="2 3">DSM 44099</strain>
    </source>
</reference>
<feature type="region of interest" description="Disordered" evidence="1">
    <location>
        <begin position="137"/>
        <end position="304"/>
    </location>
</feature>
<evidence type="ECO:0000256" key="1">
    <source>
        <dbReference type="SAM" id="MobiDB-lite"/>
    </source>
</evidence>
<dbReference type="EMBL" id="QUMQ01000001">
    <property type="protein sequence ID" value="REF96337.1"/>
    <property type="molecule type" value="Genomic_DNA"/>
</dbReference>
<protein>
    <submittedName>
        <fullName evidence="2">Uncharacterized protein</fullName>
    </submittedName>
</protein>
<feature type="compositionally biased region" description="Low complexity" evidence="1">
    <location>
        <begin position="369"/>
        <end position="379"/>
    </location>
</feature>
<feature type="compositionally biased region" description="Low complexity" evidence="1">
    <location>
        <begin position="162"/>
        <end position="172"/>
    </location>
</feature>
<keyword evidence="3" id="KW-1185">Reference proteome</keyword>
<feature type="region of interest" description="Disordered" evidence="1">
    <location>
        <begin position="369"/>
        <end position="418"/>
    </location>
</feature>
<accession>A0A3D9ZGE8</accession>
<feature type="compositionally biased region" description="Polar residues" evidence="1">
    <location>
        <begin position="182"/>
        <end position="193"/>
    </location>
</feature>
<dbReference type="Proteomes" id="UP000256913">
    <property type="component" value="Unassembled WGS sequence"/>
</dbReference>
<sequence>MRQCDGPGRGCVSIGRFGVLVPPYPWRSHYSRWARWSVLSRRSAAMVWNDAGPRQPRAIAASVQPRHHRCATRSGRWRRHEWPALCRRGVWLQLNWSDVAVLFSIAYRIPGSVTEAEDASGVEFDVKPVTIAIPGRVTAEPPTRCGSAGGGRPARRSDRAAARAIQATAPARLGIQRRAHDSSSTGAQSTRQRASVARTPRKAGRRGGLASLPSGPRSLRPPRRPASEGSGARLVGPLRTVRRQSPRDRPDRTWHRGDAQSAPRTQPPARSDSGTVGRQTWSSTAPSQSRRPASATANTGTRYLQASRLRVITHPHTTGRPQRAARLAPGWPRVATRADTDVSRETFSLMVRAHQKICWERLPSRGVAAASAPEPDPASCGGPEHVALGRERESNDPVLPRAERGAAFPPRLQRCPAG</sequence>
<evidence type="ECO:0000313" key="2">
    <source>
        <dbReference type="EMBL" id="REF96337.1"/>
    </source>
</evidence>
<feature type="compositionally biased region" description="Low complexity" evidence="1">
    <location>
        <begin position="208"/>
        <end position="218"/>
    </location>
</feature>
<gene>
    <name evidence="2" type="ORF">DFJ67_2314</name>
</gene>
<comment type="caution">
    <text evidence="2">The sequence shown here is derived from an EMBL/GenBank/DDBJ whole genome shotgun (WGS) entry which is preliminary data.</text>
</comment>
<evidence type="ECO:0000313" key="3">
    <source>
        <dbReference type="Proteomes" id="UP000256913"/>
    </source>
</evidence>
<dbReference type="AlphaFoldDB" id="A0A3D9ZGE8"/>
<organism evidence="2 3">
    <name type="scientific">Asanoa ferruginea</name>
    <dbReference type="NCBI Taxonomy" id="53367"/>
    <lineage>
        <taxon>Bacteria</taxon>
        <taxon>Bacillati</taxon>
        <taxon>Actinomycetota</taxon>
        <taxon>Actinomycetes</taxon>
        <taxon>Micromonosporales</taxon>
        <taxon>Micromonosporaceae</taxon>
        <taxon>Asanoa</taxon>
    </lineage>
</organism>
<feature type="compositionally biased region" description="Polar residues" evidence="1">
    <location>
        <begin position="272"/>
        <end position="304"/>
    </location>
</feature>
<feature type="compositionally biased region" description="Basic and acidic residues" evidence="1">
    <location>
        <begin position="245"/>
        <end position="258"/>
    </location>
</feature>
<proteinExistence type="predicted"/>